<evidence type="ECO:0000313" key="2">
    <source>
        <dbReference type="Proteomes" id="UP001165378"/>
    </source>
</evidence>
<evidence type="ECO:0000313" key="1">
    <source>
        <dbReference type="EMBL" id="MCF2530691.1"/>
    </source>
</evidence>
<reference evidence="1" key="1">
    <citation type="submission" date="2022-01" db="EMBL/GenBank/DDBJ databases">
        <title>Genome-Based Taxonomic Classification of the Phylum Actinobacteria.</title>
        <authorList>
            <person name="Gao Y."/>
        </authorList>
    </citation>
    <scope>NUCLEOTIDE SEQUENCE</scope>
    <source>
        <strain evidence="1">KLBMP 8922</strain>
    </source>
</reference>
<dbReference type="RefSeq" id="WP_235055360.1">
    <property type="nucleotide sequence ID" value="NZ_JAKFHA010000018.1"/>
</dbReference>
<keyword evidence="2" id="KW-1185">Reference proteome</keyword>
<proteinExistence type="predicted"/>
<name>A0AA41Q4T1_9ACTN</name>
<organism evidence="1 2">
    <name type="scientific">Yinghuangia soli</name>
    <dbReference type="NCBI Taxonomy" id="2908204"/>
    <lineage>
        <taxon>Bacteria</taxon>
        <taxon>Bacillati</taxon>
        <taxon>Actinomycetota</taxon>
        <taxon>Actinomycetes</taxon>
        <taxon>Kitasatosporales</taxon>
        <taxon>Streptomycetaceae</taxon>
        <taxon>Yinghuangia</taxon>
    </lineage>
</organism>
<dbReference type="AlphaFoldDB" id="A0AA41Q4T1"/>
<dbReference type="EMBL" id="JAKFHA010000018">
    <property type="protein sequence ID" value="MCF2530691.1"/>
    <property type="molecule type" value="Genomic_DNA"/>
</dbReference>
<protein>
    <submittedName>
        <fullName evidence="1">Uncharacterized protein</fullName>
    </submittedName>
</protein>
<dbReference type="Proteomes" id="UP001165378">
    <property type="component" value="Unassembled WGS sequence"/>
</dbReference>
<accession>A0AA41Q4T1</accession>
<sequence length="228" mass="25186">MKRSEPIRLHAFKSRRRVHGAVVKIRISIERFRMAGVSVRVASGGVTWEYVDFLKLITDAMAPFQVGRAESQELGIWDSWSIEGGVDGSGIPVAAGAANASDLLNSAEFAWEHGSRSPGIVRRCAGGRRSLLDFEAVRAEAADYAGATWDLWRDLQGSMEPVPSWSSYASSREGENRQQVVDEYKSQELIKSFAARRIPREALKIFSGAFLRIGDPVEDLAVSRANFI</sequence>
<comment type="caution">
    <text evidence="1">The sequence shown here is derived from an EMBL/GenBank/DDBJ whole genome shotgun (WGS) entry which is preliminary data.</text>
</comment>
<gene>
    <name evidence="1" type="ORF">LZ495_26200</name>
</gene>